<comment type="subcellular location">
    <subcellularLocation>
        <location evidence="6">Cytoplasm</location>
    </subcellularLocation>
</comment>
<dbReference type="InterPro" id="IPR017438">
    <property type="entry name" value="ATP-NAD_kinase_N"/>
</dbReference>
<dbReference type="GO" id="GO:0051287">
    <property type="term" value="F:NAD binding"/>
    <property type="evidence" value="ECO:0007669"/>
    <property type="project" value="UniProtKB-ARBA"/>
</dbReference>
<dbReference type="SUPFAM" id="SSF111331">
    <property type="entry name" value="NAD kinase/diacylglycerol kinase-like"/>
    <property type="match status" value="1"/>
</dbReference>
<dbReference type="InterPro" id="IPR016064">
    <property type="entry name" value="NAD/diacylglycerol_kinase_sf"/>
</dbReference>
<feature type="binding site" evidence="6">
    <location>
        <begin position="194"/>
        <end position="199"/>
    </location>
    <ligand>
        <name>NAD(+)</name>
        <dbReference type="ChEBI" id="CHEBI:57540"/>
    </ligand>
</feature>
<keyword evidence="3 6" id="KW-0521">NADP</keyword>
<dbReference type="HAMAP" id="MF_00361">
    <property type="entry name" value="NAD_kinase"/>
    <property type="match status" value="1"/>
</dbReference>
<dbReference type="InterPro" id="IPR017437">
    <property type="entry name" value="ATP-NAD_kinase_PpnK-typ_C"/>
</dbReference>
<evidence type="ECO:0000256" key="1">
    <source>
        <dbReference type="ARBA" id="ARBA00022679"/>
    </source>
</evidence>
<feature type="binding site" evidence="6">
    <location>
        <position position="255"/>
    </location>
    <ligand>
        <name>NAD(+)</name>
        <dbReference type="ChEBI" id="CHEBI:57540"/>
    </ligand>
</feature>
<dbReference type="GO" id="GO:0006741">
    <property type="term" value="P:NADP+ biosynthetic process"/>
    <property type="evidence" value="ECO:0007669"/>
    <property type="project" value="UniProtKB-UniRule"/>
</dbReference>
<reference evidence="7 8" key="1">
    <citation type="submission" date="2017-02" db="EMBL/GenBank/DDBJ databases">
        <authorList>
            <person name="Peterson S.W."/>
        </authorList>
    </citation>
    <scope>NUCLEOTIDE SEQUENCE [LARGE SCALE GENOMIC DNA]</scope>
    <source>
        <strain evidence="7 8">DSM 16080</strain>
    </source>
</reference>
<gene>
    <name evidence="6" type="primary">nadK</name>
    <name evidence="7" type="ORF">SAMN02745704_01971</name>
</gene>
<dbReference type="EMBL" id="FUYC01000009">
    <property type="protein sequence ID" value="SKA86612.1"/>
    <property type="molecule type" value="Genomic_DNA"/>
</dbReference>
<keyword evidence="4 6" id="KW-0520">NAD</keyword>
<keyword evidence="1 6" id="KW-0808">Transferase</keyword>
<dbReference type="EC" id="2.7.1.23" evidence="6"/>
<keyword evidence="8" id="KW-1185">Reference proteome</keyword>
<comment type="similarity">
    <text evidence="6">Belongs to the NAD kinase family.</text>
</comment>
<dbReference type="Proteomes" id="UP000190027">
    <property type="component" value="Unassembled WGS sequence"/>
</dbReference>
<comment type="catalytic activity">
    <reaction evidence="5 6">
        <text>NAD(+) + ATP = ADP + NADP(+) + H(+)</text>
        <dbReference type="Rhea" id="RHEA:18629"/>
        <dbReference type="ChEBI" id="CHEBI:15378"/>
        <dbReference type="ChEBI" id="CHEBI:30616"/>
        <dbReference type="ChEBI" id="CHEBI:57540"/>
        <dbReference type="ChEBI" id="CHEBI:58349"/>
        <dbReference type="ChEBI" id="CHEBI:456216"/>
        <dbReference type="EC" id="2.7.1.23"/>
    </reaction>
</comment>
<keyword evidence="6" id="KW-0963">Cytoplasm</keyword>
<dbReference type="STRING" id="1121449.SAMN02745704_01971"/>
<feature type="binding site" evidence="6">
    <location>
        <position position="164"/>
    </location>
    <ligand>
        <name>NAD(+)</name>
        <dbReference type="ChEBI" id="CHEBI:57540"/>
    </ligand>
</feature>
<dbReference type="Pfam" id="PF20143">
    <property type="entry name" value="NAD_kinase_C"/>
    <property type="match status" value="1"/>
</dbReference>
<name>A0A1T4XAF9_9BACT</name>
<comment type="cofactor">
    <cofactor evidence="6">
        <name>a divalent metal cation</name>
        <dbReference type="ChEBI" id="CHEBI:60240"/>
    </cofactor>
</comment>
<evidence type="ECO:0000313" key="8">
    <source>
        <dbReference type="Proteomes" id="UP000190027"/>
    </source>
</evidence>
<dbReference type="AlphaFoldDB" id="A0A1T4XAF9"/>
<dbReference type="Pfam" id="PF01513">
    <property type="entry name" value="NAD_kinase"/>
    <property type="match status" value="1"/>
</dbReference>
<comment type="function">
    <text evidence="6">Involved in the regulation of the intracellular balance of NAD and NADP, and is a key enzyme in the biosynthesis of NADP. Catalyzes specifically the phosphorylation on 2'-hydroxyl of the adenosine moiety of NAD to yield NADP.</text>
</comment>
<proteinExistence type="inferred from homology"/>
<feature type="binding site" evidence="6">
    <location>
        <position position="181"/>
    </location>
    <ligand>
        <name>NAD(+)</name>
        <dbReference type="ChEBI" id="CHEBI:57540"/>
    </ligand>
</feature>
<organism evidence="7 8">
    <name type="scientific">Paucidesulfovibrio gracilis DSM 16080</name>
    <dbReference type="NCBI Taxonomy" id="1121449"/>
    <lineage>
        <taxon>Bacteria</taxon>
        <taxon>Pseudomonadati</taxon>
        <taxon>Thermodesulfobacteriota</taxon>
        <taxon>Desulfovibrionia</taxon>
        <taxon>Desulfovibrionales</taxon>
        <taxon>Desulfovibrionaceae</taxon>
        <taxon>Paucidesulfovibrio</taxon>
    </lineage>
</organism>
<dbReference type="PANTHER" id="PTHR20275:SF0">
    <property type="entry name" value="NAD KINASE"/>
    <property type="match status" value="1"/>
</dbReference>
<dbReference type="InterPro" id="IPR002504">
    <property type="entry name" value="NADK"/>
</dbReference>
<comment type="caution">
    <text evidence="6">Lacks conserved residue(s) required for the propagation of feature annotation.</text>
</comment>
<keyword evidence="2 6" id="KW-0418">Kinase</keyword>
<feature type="binding site" evidence="6">
    <location>
        <position position="183"/>
    </location>
    <ligand>
        <name>NAD(+)</name>
        <dbReference type="ChEBI" id="CHEBI:57540"/>
    </ligand>
</feature>
<evidence type="ECO:0000256" key="4">
    <source>
        <dbReference type="ARBA" id="ARBA00023027"/>
    </source>
</evidence>
<dbReference type="GO" id="GO:0005737">
    <property type="term" value="C:cytoplasm"/>
    <property type="evidence" value="ECO:0007669"/>
    <property type="project" value="UniProtKB-SubCell"/>
</dbReference>
<dbReference type="Gene3D" id="3.40.50.10330">
    <property type="entry name" value="Probable inorganic polyphosphate/atp-NAD kinase, domain 1"/>
    <property type="match status" value="1"/>
</dbReference>
<dbReference type="GO" id="GO:0019674">
    <property type="term" value="P:NAD+ metabolic process"/>
    <property type="evidence" value="ECO:0007669"/>
    <property type="project" value="InterPro"/>
</dbReference>
<feature type="active site" description="Proton acceptor" evidence="6">
    <location>
        <position position="79"/>
    </location>
</feature>
<dbReference type="Gene3D" id="2.60.200.30">
    <property type="entry name" value="Probable inorganic polyphosphate/atp-NAD kinase, domain 2"/>
    <property type="match status" value="1"/>
</dbReference>
<dbReference type="GO" id="GO:0003951">
    <property type="term" value="F:NAD+ kinase activity"/>
    <property type="evidence" value="ECO:0007669"/>
    <property type="project" value="UniProtKB-UniRule"/>
</dbReference>
<feature type="binding site" evidence="6">
    <location>
        <begin position="153"/>
        <end position="154"/>
    </location>
    <ligand>
        <name>NAD(+)</name>
        <dbReference type="ChEBI" id="CHEBI:57540"/>
    </ligand>
</feature>
<evidence type="ECO:0000256" key="6">
    <source>
        <dbReference type="HAMAP-Rule" id="MF_00361"/>
    </source>
</evidence>
<keyword evidence="6" id="KW-0547">Nucleotide-binding</keyword>
<dbReference type="GO" id="GO:0046872">
    <property type="term" value="F:metal ion binding"/>
    <property type="evidence" value="ECO:0007669"/>
    <property type="project" value="UniProtKB-UniRule"/>
</dbReference>
<evidence type="ECO:0000256" key="2">
    <source>
        <dbReference type="ARBA" id="ARBA00022777"/>
    </source>
</evidence>
<dbReference type="GO" id="GO:0005524">
    <property type="term" value="F:ATP binding"/>
    <property type="evidence" value="ECO:0007669"/>
    <property type="project" value="UniProtKB-KW"/>
</dbReference>
<dbReference type="PANTHER" id="PTHR20275">
    <property type="entry name" value="NAD KINASE"/>
    <property type="match status" value="1"/>
</dbReference>
<protein>
    <recommendedName>
        <fullName evidence="6">NAD kinase</fullName>
        <ecNumber evidence="6">2.7.1.23</ecNumber>
    </recommendedName>
    <alternativeName>
        <fullName evidence="6">ATP-dependent NAD kinase</fullName>
    </alternativeName>
</protein>
<evidence type="ECO:0000313" key="7">
    <source>
        <dbReference type="EMBL" id="SKA86612.1"/>
    </source>
</evidence>
<feature type="binding site" evidence="6">
    <location>
        <begin position="79"/>
        <end position="80"/>
    </location>
    <ligand>
        <name>NAD(+)</name>
        <dbReference type="ChEBI" id="CHEBI:57540"/>
    </ligand>
</feature>
<evidence type="ECO:0000256" key="5">
    <source>
        <dbReference type="ARBA" id="ARBA00047925"/>
    </source>
</evidence>
<keyword evidence="6" id="KW-0067">ATP-binding</keyword>
<evidence type="ECO:0000256" key="3">
    <source>
        <dbReference type="ARBA" id="ARBA00022857"/>
    </source>
</evidence>
<sequence length="298" mass="32249">MAFSRENDYVLGMSKAIESILLVSKEGNVEARKLGEEIAAYLSEHGCDAHCCEHRTDAPGDVATADSRPFGLIIVLGGDGTLISAARRLYALGAPLVGLNLGQVGFLAELSRENWKRRLGRILEGRYRLSRRMLLSYSVLRQGHRVAQGVAVNDIVISRGSLARLIRLGMYFDNEPITSMRSDGVIISTPTGSTAYSVSAGGPLLFPETDAYSVTPICPFLNGFKPLVLPADKPLSVEIEEYGKVADVFLTEDGQEVVTLDYGDLVTIERCPEHLLLAQTGGGNFFSRLIGRGFLLGG</sequence>
<accession>A0A1T4XAF9</accession>